<dbReference type="PANTHER" id="PTHR38695:SF1">
    <property type="entry name" value="AMINO ACID PERMEASE_ SLC12A DOMAIN-CONTAINING PROTEIN"/>
    <property type="match status" value="1"/>
</dbReference>
<dbReference type="Pfam" id="PF17648">
    <property type="entry name" value="Luciferase"/>
    <property type="match status" value="1"/>
</dbReference>
<keyword evidence="3" id="KW-1185">Reference proteome</keyword>
<comment type="caution">
    <text evidence="2">The sequence shown here is derived from an EMBL/GenBank/DDBJ whole genome shotgun (WGS) entry which is preliminary data.</text>
</comment>
<sequence length="270" mass="29940">MASQNLQSALAPLTRRPIQTSLAAILTTTVLTWSYLDYRAYIALGPGGVPHNWLGWLAVTLFIRPFSLSKSSATYTGDYPSEGGHEEMKNLPERKGERAEIGGIVPHRQLSQHAPEHMRESIQNLFANIVTANPATLVSERSLYERHNPALFVSPSLLSSPAAPSPAAPSPAKTARGEIGHHHGDMSVHLYLSPADARLAIEKGWAERHRLSVPRTSWFANRYHVADSYVLVYGPRDEGEMEVLATILRCSARFMTGREVERAEWRQIIA</sequence>
<dbReference type="PANTHER" id="PTHR38695">
    <property type="entry name" value="AMINO ACID PERMEASE_ SLC12A DOMAIN-CONTAINING PROTEIN"/>
    <property type="match status" value="1"/>
</dbReference>
<dbReference type="EMBL" id="RYZW01000181">
    <property type="protein sequence ID" value="TDZ39300.1"/>
    <property type="molecule type" value="Genomic_DNA"/>
</dbReference>
<dbReference type="InterPro" id="IPR040841">
    <property type="entry name" value="Luciferase_dom"/>
</dbReference>
<dbReference type="AlphaFoldDB" id="A0A4R8QM68"/>
<dbReference type="InterPro" id="IPR048273">
    <property type="entry name" value="Luciferase"/>
</dbReference>
<proteinExistence type="predicted"/>
<dbReference type="Proteomes" id="UP000295703">
    <property type="component" value="Unassembled WGS sequence"/>
</dbReference>
<gene>
    <name evidence="2" type="ORF">CTRI78_v010612</name>
</gene>
<evidence type="ECO:0000313" key="3">
    <source>
        <dbReference type="Proteomes" id="UP000295703"/>
    </source>
</evidence>
<organism evidence="2 3">
    <name type="scientific">Colletotrichum trifolii</name>
    <dbReference type="NCBI Taxonomy" id="5466"/>
    <lineage>
        <taxon>Eukaryota</taxon>
        <taxon>Fungi</taxon>
        <taxon>Dikarya</taxon>
        <taxon>Ascomycota</taxon>
        <taxon>Pezizomycotina</taxon>
        <taxon>Sordariomycetes</taxon>
        <taxon>Hypocreomycetidae</taxon>
        <taxon>Glomerellales</taxon>
        <taxon>Glomerellaceae</taxon>
        <taxon>Colletotrichum</taxon>
        <taxon>Colletotrichum orbiculare species complex</taxon>
    </lineage>
</organism>
<evidence type="ECO:0000313" key="2">
    <source>
        <dbReference type="EMBL" id="TDZ39300.1"/>
    </source>
</evidence>
<evidence type="ECO:0000259" key="1">
    <source>
        <dbReference type="Pfam" id="PF17648"/>
    </source>
</evidence>
<protein>
    <recommendedName>
        <fullName evidence="1">Luciferase domain-containing protein</fullName>
    </recommendedName>
</protein>
<name>A0A4R8QM68_COLTR</name>
<dbReference type="STRING" id="5466.A0A4R8QM68"/>
<feature type="domain" description="Luciferase" evidence="1">
    <location>
        <begin position="176"/>
        <end position="250"/>
    </location>
</feature>
<accession>A0A4R8QM68</accession>
<reference evidence="2 3" key="1">
    <citation type="submission" date="2018-12" db="EMBL/GenBank/DDBJ databases">
        <title>Genome sequence and assembly of Colletotrichum trifolii.</title>
        <authorList>
            <person name="Gan P."/>
            <person name="Shirasu K."/>
        </authorList>
    </citation>
    <scope>NUCLEOTIDE SEQUENCE [LARGE SCALE GENOMIC DNA]</scope>
    <source>
        <strain evidence="2 3">543-2</strain>
    </source>
</reference>